<proteinExistence type="predicted"/>
<sequence>MMRHHSIRSIIAYCKKATLKSLAIRMRIENNAFRVIDSSGLEPHKEELQEP</sequence>
<keyword evidence="2" id="KW-1185">Reference proteome</keyword>
<evidence type="ECO:0000313" key="2">
    <source>
        <dbReference type="Proteomes" id="UP001341444"/>
    </source>
</evidence>
<gene>
    <name evidence="1" type="ORF">P4T90_08380</name>
</gene>
<dbReference type="EMBL" id="JARMAB010000010">
    <property type="protein sequence ID" value="MED1203095.1"/>
    <property type="molecule type" value="Genomic_DNA"/>
</dbReference>
<organism evidence="1 2">
    <name type="scientific">Heyndrickxia acidicola</name>
    <dbReference type="NCBI Taxonomy" id="209389"/>
    <lineage>
        <taxon>Bacteria</taxon>
        <taxon>Bacillati</taxon>
        <taxon>Bacillota</taxon>
        <taxon>Bacilli</taxon>
        <taxon>Bacillales</taxon>
        <taxon>Bacillaceae</taxon>
        <taxon>Heyndrickxia</taxon>
    </lineage>
</organism>
<comment type="caution">
    <text evidence="1">The sequence shown here is derived from an EMBL/GenBank/DDBJ whole genome shotgun (WGS) entry which is preliminary data.</text>
</comment>
<protein>
    <recommendedName>
        <fullName evidence="3">Integrase</fullName>
    </recommendedName>
</protein>
<reference evidence="1 2" key="1">
    <citation type="submission" date="2023-03" db="EMBL/GenBank/DDBJ databases">
        <title>Bacillus Genome Sequencing.</title>
        <authorList>
            <person name="Dunlap C."/>
        </authorList>
    </citation>
    <scope>NUCLEOTIDE SEQUENCE [LARGE SCALE GENOMIC DNA]</scope>
    <source>
        <strain evidence="1 2">B-23453</strain>
    </source>
</reference>
<evidence type="ECO:0000313" key="1">
    <source>
        <dbReference type="EMBL" id="MED1203095.1"/>
    </source>
</evidence>
<dbReference type="RefSeq" id="WP_157090815.1">
    <property type="nucleotide sequence ID" value="NZ_JARMAB010000010.1"/>
</dbReference>
<dbReference type="Proteomes" id="UP001341444">
    <property type="component" value="Unassembled WGS sequence"/>
</dbReference>
<accession>A0ABU6MEJ6</accession>
<evidence type="ECO:0008006" key="3">
    <source>
        <dbReference type="Google" id="ProtNLM"/>
    </source>
</evidence>
<name>A0ABU6MEJ6_9BACI</name>